<feature type="repeat" description="ANK" evidence="3">
    <location>
        <begin position="124"/>
        <end position="156"/>
    </location>
</feature>
<keyword evidence="2 3" id="KW-0040">ANK repeat</keyword>
<dbReference type="OrthoDB" id="285735at2759"/>
<evidence type="ECO:0000313" key="5">
    <source>
        <dbReference type="Proteomes" id="UP000186817"/>
    </source>
</evidence>
<dbReference type="Pfam" id="PF12796">
    <property type="entry name" value="Ank_2"/>
    <property type="match status" value="1"/>
</dbReference>
<dbReference type="SMART" id="SM00248">
    <property type="entry name" value="ANK"/>
    <property type="match status" value="4"/>
</dbReference>
<feature type="repeat" description="ANK" evidence="3">
    <location>
        <begin position="91"/>
        <end position="123"/>
    </location>
</feature>
<name>A0A1Q9ENR7_SYMMI</name>
<keyword evidence="1" id="KW-0677">Repeat</keyword>
<evidence type="ECO:0000256" key="2">
    <source>
        <dbReference type="ARBA" id="ARBA00023043"/>
    </source>
</evidence>
<keyword evidence="5" id="KW-1185">Reference proteome</keyword>
<dbReference type="PROSITE" id="PS50088">
    <property type="entry name" value="ANK_REPEAT"/>
    <property type="match status" value="3"/>
</dbReference>
<protein>
    <submittedName>
        <fullName evidence="4">Kinase D-interacting substrate of 220 kDa</fullName>
    </submittedName>
</protein>
<comment type="caution">
    <text evidence="4">The sequence shown here is derived from an EMBL/GenBank/DDBJ whole genome shotgun (WGS) entry which is preliminary data.</text>
</comment>
<dbReference type="PANTHER" id="PTHR24161">
    <property type="entry name" value="ANK_REP_REGION DOMAIN-CONTAINING PROTEIN-RELATED"/>
    <property type="match status" value="1"/>
</dbReference>
<organism evidence="4 5">
    <name type="scientific">Symbiodinium microadriaticum</name>
    <name type="common">Dinoflagellate</name>
    <name type="synonym">Zooxanthella microadriatica</name>
    <dbReference type="NCBI Taxonomy" id="2951"/>
    <lineage>
        <taxon>Eukaryota</taxon>
        <taxon>Sar</taxon>
        <taxon>Alveolata</taxon>
        <taxon>Dinophyceae</taxon>
        <taxon>Suessiales</taxon>
        <taxon>Symbiodiniaceae</taxon>
        <taxon>Symbiodinium</taxon>
    </lineage>
</organism>
<sequence length="279" mass="30368">MDAVRDLLAAGASIDLPDGHGRKALDLAYSKDYVEVVCLLLAAGADQTWIRSNLSDDGNGTVLHWAAEKGRADAVQSLLRTGVDKDLTDSRGRTALHVASDAGDAGVVRCLLEATASMDMADHRGMTALHYAAGRGRKEVASLLLQARSDMDLRDLHGKAALDWANSLFDAPMVRVFFSWLQMSVTGGEVCSCMSFATWCGGRDDGEGANGAMVNMMLKVLVSAGDHIKLVIVTMLLVMCMMTTRMMVHCLDFQEQLQHMIQCVLSWFLVEKRSMRPTV</sequence>
<reference evidence="4 5" key="1">
    <citation type="submission" date="2016-02" db="EMBL/GenBank/DDBJ databases">
        <title>Genome analysis of coral dinoflagellate symbionts highlights evolutionary adaptations to a symbiotic lifestyle.</title>
        <authorList>
            <person name="Aranda M."/>
            <person name="Li Y."/>
            <person name="Liew Y.J."/>
            <person name="Baumgarten S."/>
            <person name="Simakov O."/>
            <person name="Wilson M."/>
            <person name="Piel J."/>
            <person name="Ashoor H."/>
            <person name="Bougouffa S."/>
            <person name="Bajic V.B."/>
            <person name="Ryu T."/>
            <person name="Ravasi T."/>
            <person name="Bayer T."/>
            <person name="Micklem G."/>
            <person name="Kim H."/>
            <person name="Bhak J."/>
            <person name="Lajeunesse T.C."/>
            <person name="Voolstra C.R."/>
        </authorList>
    </citation>
    <scope>NUCLEOTIDE SEQUENCE [LARGE SCALE GENOMIC DNA]</scope>
    <source>
        <strain evidence="4 5">CCMP2467</strain>
    </source>
</reference>
<dbReference type="InterPro" id="IPR036770">
    <property type="entry name" value="Ankyrin_rpt-contain_sf"/>
</dbReference>
<dbReference type="GO" id="GO:0016301">
    <property type="term" value="F:kinase activity"/>
    <property type="evidence" value="ECO:0007669"/>
    <property type="project" value="UniProtKB-KW"/>
</dbReference>
<gene>
    <name evidence="4" type="primary">KIDINS220</name>
    <name evidence="4" type="ORF">AK812_SmicGene7377</name>
</gene>
<accession>A0A1Q9ENR7</accession>
<dbReference type="SUPFAM" id="SSF48403">
    <property type="entry name" value="Ankyrin repeat"/>
    <property type="match status" value="1"/>
</dbReference>
<dbReference type="Proteomes" id="UP000186817">
    <property type="component" value="Unassembled WGS sequence"/>
</dbReference>
<keyword evidence="4" id="KW-0808">Transferase</keyword>
<dbReference type="OMA" id="ADQTWIR"/>
<dbReference type="AlphaFoldDB" id="A0A1Q9ENR7"/>
<dbReference type="PANTHER" id="PTHR24161:SF85">
    <property type="entry name" value="PALMITOYLTRANSFERASE HIP14"/>
    <property type="match status" value="1"/>
</dbReference>
<dbReference type="InterPro" id="IPR002110">
    <property type="entry name" value="Ankyrin_rpt"/>
</dbReference>
<dbReference type="Gene3D" id="1.25.40.20">
    <property type="entry name" value="Ankyrin repeat-containing domain"/>
    <property type="match status" value="2"/>
</dbReference>
<evidence type="ECO:0000256" key="3">
    <source>
        <dbReference type="PROSITE-ProRule" id="PRU00023"/>
    </source>
</evidence>
<dbReference type="PROSITE" id="PS50297">
    <property type="entry name" value="ANK_REP_REGION"/>
    <property type="match status" value="3"/>
</dbReference>
<evidence type="ECO:0000256" key="1">
    <source>
        <dbReference type="ARBA" id="ARBA00022737"/>
    </source>
</evidence>
<feature type="repeat" description="ANK" evidence="3">
    <location>
        <begin position="58"/>
        <end position="90"/>
    </location>
</feature>
<evidence type="ECO:0000313" key="4">
    <source>
        <dbReference type="EMBL" id="OLQ09062.1"/>
    </source>
</evidence>
<keyword evidence="4" id="KW-0418">Kinase</keyword>
<proteinExistence type="predicted"/>
<dbReference type="EMBL" id="LSRX01000104">
    <property type="protein sequence ID" value="OLQ09062.1"/>
    <property type="molecule type" value="Genomic_DNA"/>
</dbReference>